<organism evidence="2">
    <name type="scientific">Leptolyngbya sp. NK1-12</name>
    <dbReference type="NCBI Taxonomy" id="2547451"/>
    <lineage>
        <taxon>Bacteria</taxon>
        <taxon>Bacillati</taxon>
        <taxon>Cyanobacteriota</taxon>
        <taxon>Cyanophyceae</taxon>
        <taxon>Leptolyngbyales</taxon>
        <taxon>Leptolyngbyaceae</taxon>
        <taxon>Leptolyngbya group</taxon>
        <taxon>Leptolyngbya</taxon>
    </lineage>
</organism>
<dbReference type="PANTHER" id="PTHR43464:SF94">
    <property type="entry name" value="MALONYL-[ACYL-CARRIER PROTEIN] O-METHYLTRANSFERASE"/>
    <property type="match status" value="1"/>
</dbReference>
<feature type="domain" description="Methyltransferase type 12" evidence="1">
    <location>
        <begin position="55"/>
        <end position="153"/>
    </location>
</feature>
<protein>
    <submittedName>
        <fullName evidence="2">Methyltransferase domain-containing protein</fullName>
    </submittedName>
</protein>
<dbReference type="InterPro" id="IPR013217">
    <property type="entry name" value="Methyltransf_12"/>
</dbReference>
<dbReference type="EMBL" id="CP053586">
    <property type="protein sequence ID" value="WNZ25316.1"/>
    <property type="molecule type" value="Genomic_DNA"/>
</dbReference>
<dbReference type="PANTHER" id="PTHR43464">
    <property type="entry name" value="METHYLTRANSFERASE"/>
    <property type="match status" value="1"/>
</dbReference>
<dbReference type="GO" id="GO:0008168">
    <property type="term" value="F:methyltransferase activity"/>
    <property type="evidence" value="ECO:0007669"/>
    <property type="project" value="UniProtKB-KW"/>
</dbReference>
<keyword evidence="2" id="KW-0489">Methyltransferase</keyword>
<evidence type="ECO:0000313" key="2">
    <source>
        <dbReference type="EMBL" id="WNZ25316.1"/>
    </source>
</evidence>
<dbReference type="RefSeq" id="WP_316431465.1">
    <property type="nucleotide sequence ID" value="NZ_CP053586.1"/>
</dbReference>
<dbReference type="CDD" id="cd02440">
    <property type="entry name" value="AdoMet_MTases"/>
    <property type="match status" value="1"/>
</dbReference>
<dbReference type="GO" id="GO:0032259">
    <property type="term" value="P:methylation"/>
    <property type="evidence" value="ECO:0007669"/>
    <property type="project" value="UniProtKB-KW"/>
</dbReference>
<dbReference type="InterPro" id="IPR029063">
    <property type="entry name" value="SAM-dependent_MTases_sf"/>
</dbReference>
<proteinExistence type="predicted"/>
<sequence length="269" mass="30041">MSSPTEERHKQQIAKSFGRAAISYHVYAGLQQNCAQHLLNLITTYQAKLPEGKILEIGCGTGFITQGLLQCFPRRLLEITDLSSEMIEFCQSQLIIPDPQKSFVSFQSIDAENLSDSTEFYAAIVGGFVIQWFHNPIQGLRRLLEALHPNGMLFISFPTCHSFPEWRQVCNHLNLPFTARPLPDPEILLSALPQAQLCYANVLDLSTTHANAADFFRSLKAIGAGVNPAQPPLPPKQMKTLLRHWDAQTAGPVQVHHQIACWALQRKSS</sequence>
<dbReference type="Gene3D" id="3.40.50.150">
    <property type="entry name" value="Vaccinia Virus protein VP39"/>
    <property type="match status" value="1"/>
</dbReference>
<dbReference type="SUPFAM" id="SSF53335">
    <property type="entry name" value="S-adenosyl-L-methionine-dependent methyltransferases"/>
    <property type="match status" value="1"/>
</dbReference>
<name>A0AA96WNR5_9CYAN</name>
<accession>A0AA96WNR5</accession>
<gene>
    <name evidence="2" type="ORF">HJG54_22335</name>
</gene>
<evidence type="ECO:0000259" key="1">
    <source>
        <dbReference type="Pfam" id="PF08242"/>
    </source>
</evidence>
<dbReference type="AlphaFoldDB" id="A0AA96WNR5"/>
<keyword evidence="2" id="KW-0808">Transferase</keyword>
<reference evidence="2" key="1">
    <citation type="submission" date="2020-05" db="EMBL/GenBank/DDBJ databases">
        <authorList>
            <person name="Zhu T."/>
            <person name="Keshari N."/>
            <person name="Lu X."/>
        </authorList>
    </citation>
    <scope>NUCLEOTIDE SEQUENCE</scope>
    <source>
        <strain evidence="2">NK1-12</strain>
    </source>
</reference>
<dbReference type="Pfam" id="PF08242">
    <property type="entry name" value="Methyltransf_12"/>
    <property type="match status" value="1"/>
</dbReference>